<feature type="transmembrane region" description="Helical" evidence="6">
    <location>
        <begin position="103"/>
        <end position="125"/>
    </location>
</feature>
<evidence type="ECO:0000256" key="4">
    <source>
        <dbReference type="ARBA" id="ARBA00022989"/>
    </source>
</evidence>
<dbReference type="Pfam" id="PF07690">
    <property type="entry name" value="MFS_1"/>
    <property type="match status" value="1"/>
</dbReference>
<feature type="transmembrane region" description="Helical" evidence="6">
    <location>
        <begin position="266"/>
        <end position="283"/>
    </location>
</feature>
<evidence type="ECO:0000256" key="1">
    <source>
        <dbReference type="ARBA" id="ARBA00004651"/>
    </source>
</evidence>
<dbReference type="InterPro" id="IPR011701">
    <property type="entry name" value="MFS"/>
</dbReference>
<proteinExistence type="predicted"/>
<keyword evidence="3 6" id="KW-0812">Transmembrane</keyword>
<evidence type="ECO:0000256" key="5">
    <source>
        <dbReference type="ARBA" id="ARBA00023136"/>
    </source>
</evidence>
<evidence type="ECO:0000313" key="8">
    <source>
        <dbReference type="EMBL" id="TLX72480.1"/>
    </source>
</evidence>
<keyword evidence="9" id="KW-1185">Reference proteome</keyword>
<dbReference type="SUPFAM" id="SSF103473">
    <property type="entry name" value="MFS general substrate transporter"/>
    <property type="match status" value="1"/>
</dbReference>
<feature type="transmembrane region" description="Helical" evidence="6">
    <location>
        <begin position="162"/>
        <end position="179"/>
    </location>
</feature>
<dbReference type="InterPro" id="IPR050189">
    <property type="entry name" value="MFS_Efflux_Transporters"/>
</dbReference>
<sequence>MPHISRFGGYVLLAVACLTIMVGCVIVPGLTSISRALGAEGLASWLVTVPSLGVVLFGPIMARLLGKTGLRNGLRIGLLAYGALGVAGIFLHSPWVLLADRLLLGGATALIMASGTGLISLFYSGHQRLSMIARQGMSIELGGVIFLFVGGLLATAGWQYPFLLYLLAWVLLVGVEFSVPSPLATDDMRSSQTTPRISAALWTVYTAAAISMIVFFSAIISLPKQLHTIGLNEAGVGYFLSFVSLVAVGAAAVMPHSSARYGEVATLVRAFIFYGIAHLLFLLSDTLELYVLAGVSLGCGFGLSIPLVNHMTIELTHERERGHMLAYLSMAIFLGQFLSSLLELAPGGGKALYGVAAFLAVITAVSLAVRHCQHRRA</sequence>
<feature type="transmembrane region" description="Helical" evidence="6">
    <location>
        <begin position="351"/>
        <end position="369"/>
    </location>
</feature>
<dbReference type="OrthoDB" id="8708623at2"/>
<dbReference type="PROSITE" id="PS51257">
    <property type="entry name" value="PROKAR_LIPOPROTEIN"/>
    <property type="match status" value="1"/>
</dbReference>
<dbReference type="Proteomes" id="UP000306635">
    <property type="component" value="Unassembled WGS sequence"/>
</dbReference>
<feature type="domain" description="Major facilitator superfamily (MFS) profile" evidence="7">
    <location>
        <begin position="1"/>
        <end position="375"/>
    </location>
</feature>
<evidence type="ECO:0000256" key="2">
    <source>
        <dbReference type="ARBA" id="ARBA00022475"/>
    </source>
</evidence>
<name>A0A5R9QRH1_9PSED</name>
<accession>A0A5R9QRH1</accession>
<dbReference type="Gene3D" id="1.20.1250.20">
    <property type="entry name" value="MFS general substrate transporter like domains"/>
    <property type="match status" value="1"/>
</dbReference>
<dbReference type="PANTHER" id="PTHR43124">
    <property type="entry name" value="PURINE EFFLUX PUMP PBUE"/>
    <property type="match status" value="1"/>
</dbReference>
<evidence type="ECO:0000256" key="6">
    <source>
        <dbReference type="SAM" id="Phobius"/>
    </source>
</evidence>
<feature type="transmembrane region" description="Helical" evidence="6">
    <location>
        <begin position="199"/>
        <end position="222"/>
    </location>
</feature>
<evidence type="ECO:0000256" key="3">
    <source>
        <dbReference type="ARBA" id="ARBA00022692"/>
    </source>
</evidence>
<feature type="transmembrane region" description="Helical" evidence="6">
    <location>
        <begin position="7"/>
        <end position="30"/>
    </location>
</feature>
<dbReference type="GO" id="GO:0022857">
    <property type="term" value="F:transmembrane transporter activity"/>
    <property type="evidence" value="ECO:0007669"/>
    <property type="project" value="InterPro"/>
</dbReference>
<feature type="transmembrane region" description="Helical" evidence="6">
    <location>
        <begin position="42"/>
        <end position="66"/>
    </location>
</feature>
<keyword evidence="5 6" id="KW-0472">Membrane</keyword>
<dbReference type="InterPro" id="IPR036259">
    <property type="entry name" value="MFS_trans_sf"/>
</dbReference>
<dbReference type="EMBL" id="SWDV01000033">
    <property type="protein sequence ID" value="TLX72480.1"/>
    <property type="molecule type" value="Genomic_DNA"/>
</dbReference>
<dbReference type="PROSITE" id="PS50850">
    <property type="entry name" value="MFS"/>
    <property type="match status" value="1"/>
</dbReference>
<dbReference type="AlphaFoldDB" id="A0A5R9QRH1"/>
<feature type="transmembrane region" description="Helical" evidence="6">
    <location>
        <begin position="137"/>
        <end position="156"/>
    </location>
</feature>
<dbReference type="CDD" id="cd17473">
    <property type="entry name" value="MFS_arabinose_efflux_permease_like"/>
    <property type="match status" value="1"/>
</dbReference>
<comment type="subcellular location">
    <subcellularLocation>
        <location evidence="1">Cell membrane</location>
        <topology evidence="1">Multi-pass membrane protein</topology>
    </subcellularLocation>
</comment>
<evidence type="ECO:0000259" key="7">
    <source>
        <dbReference type="PROSITE" id="PS50850"/>
    </source>
</evidence>
<feature type="transmembrane region" description="Helical" evidence="6">
    <location>
        <begin position="289"/>
        <end position="313"/>
    </location>
</feature>
<protein>
    <submittedName>
        <fullName evidence="8">MFS transporter</fullName>
    </submittedName>
</protein>
<dbReference type="PANTHER" id="PTHR43124:SF3">
    <property type="entry name" value="CHLORAMPHENICOL EFFLUX PUMP RV0191"/>
    <property type="match status" value="1"/>
</dbReference>
<evidence type="ECO:0000313" key="9">
    <source>
        <dbReference type="Proteomes" id="UP000306635"/>
    </source>
</evidence>
<dbReference type="InterPro" id="IPR020846">
    <property type="entry name" value="MFS_dom"/>
</dbReference>
<feature type="transmembrane region" description="Helical" evidence="6">
    <location>
        <begin position="78"/>
        <end position="97"/>
    </location>
</feature>
<dbReference type="GO" id="GO:0005886">
    <property type="term" value="C:plasma membrane"/>
    <property type="evidence" value="ECO:0007669"/>
    <property type="project" value="UniProtKB-SubCell"/>
</dbReference>
<keyword evidence="2" id="KW-1003">Cell membrane</keyword>
<organism evidence="8 9">
    <name type="scientific">Pseudomonas nicosulfuronedens</name>
    <dbReference type="NCBI Taxonomy" id="2571105"/>
    <lineage>
        <taxon>Bacteria</taxon>
        <taxon>Pseudomonadati</taxon>
        <taxon>Pseudomonadota</taxon>
        <taxon>Gammaproteobacteria</taxon>
        <taxon>Pseudomonadales</taxon>
        <taxon>Pseudomonadaceae</taxon>
        <taxon>Pseudomonas</taxon>
    </lineage>
</organism>
<comment type="caution">
    <text evidence="8">The sequence shown here is derived from an EMBL/GenBank/DDBJ whole genome shotgun (WGS) entry which is preliminary data.</text>
</comment>
<gene>
    <name evidence="8" type="ORF">FAS41_22655</name>
</gene>
<reference evidence="8 9" key="1">
    <citation type="submission" date="2019-04" db="EMBL/GenBank/DDBJ databases">
        <authorList>
            <person name="Li M."/>
        </authorList>
    </citation>
    <scope>NUCLEOTIDE SEQUENCE [LARGE SCALE GENOMIC DNA]</scope>
    <source>
        <strain evidence="8 9">LAM1902</strain>
    </source>
</reference>
<feature type="transmembrane region" description="Helical" evidence="6">
    <location>
        <begin position="234"/>
        <end position="254"/>
    </location>
</feature>
<feature type="transmembrane region" description="Helical" evidence="6">
    <location>
        <begin position="325"/>
        <end position="345"/>
    </location>
</feature>
<keyword evidence="4 6" id="KW-1133">Transmembrane helix</keyword>